<keyword evidence="2" id="KW-1185">Reference proteome</keyword>
<dbReference type="Proteomes" id="UP000004994">
    <property type="component" value="Chromosome 1"/>
</dbReference>
<dbReference type="AlphaFoldDB" id="A0A3Q7ER44"/>
<reference evidence="1" key="1">
    <citation type="journal article" date="2012" name="Nature">
        <title>The tomato genome sequence provides insights into fleshy fruit evolution.</title>
        <authorList>
            <consortium name="Tomato Genome Consortium"/>
        </authorList>
    </citation>
    <scope>NUCLEOTIDE SEQUENCE [LARGE SCALE GENOMIC DNA]</scope>
    <source>
        <strain evidence="1">cv. Heinz 1706</strain>
    </source>
</reference>
<reference evidence="1" key="2">
    <citation type="submission" date="2019-01" db="UniProtKB">
        <authorList>
            <consortium name="EnsemblPlants"/>
        </authorList>
    </citation>
    <scope>IDENTIFICATION</scope>
    <source>
        <strain evidence="1">cv. Heinz 1706</strain>
    </source>
</reference>
<protein>
    <submittedName>
        <fullName evidence="1">Uncharacterized protein</fullName>
    </submittedName>
</protein>
<organism evidence="1">
    <name type="scientific">Solanum lycopersicum</name>
    <name type="common">Tomato</name>
    <name type="synonym">Lycopersicon esculentum</name>
    <dbReference type="NCBI Taxonomy" id="4081"/>
    <lineage>
        <taxon>Eukaryota</taxon>
        <taxon>Viridiplantae</taxon>
        <taxon>Streptophyta</taxon>
        <taxon>Embryophyta</taxon>
        <taxon>Tracheophyta</taxon>
        <taxon>Spermatophyta</taxon>
        <taxon>Magnoliopsida</taxon>
        <taxon>eudicotyledons</taxon>
        <taxon>Gunneridae</taxon>
        <taxon>Pentapetalae</taxon>
        <taxon>asterids</taxon>
        <taxon>lamiids</taxon>
        <taxon>Solanales</taxon>
        <taxon>Solanaceae</taxon>
        <taxon>Solanoideae</taxon>
        <taxon>Solaneae</taxon>
        <taxon>Solanum</taxon>
        <taxon>Solanum subgen. Lycopersicon</taxon>
    </lineage>
</organism>
<evidence type="ECO:0000313" key="2">
    <source>
        <dbReference type="Proteomes" id="UP000004994"/>
    </source>
</evidence>
<dbReference type="InParanoid" id="A0A3Q7ER44"/>
<evidence type="ECO:0000313" key="1">
    <source>
        <dbReference type="EnsemblPlants" id="Solyc01g105840.3.1.1"/>
    </source>
</evidence>
<accession>A0A3Q7ER44</accession>
<sequence length="31" mass="3523">MLKIISFKYVVNNYGPISIAKIITSILQQNI</sequence>
<name>A0A3Q7ER44_SOLLC</name>
<dbReference type="Gramene" id="Solyc01g105840.3.1">
    <property type="protein sequence ID" value="Solyc01g105840.3.1.1"/>
    <property type="gene ID" value="Solyc01g105840.3"/>
</dbReference>
<proteinExistence type="predicted"/>
<dbReference type="EnsemblPlants" id="Solyc01g105840.3.1">
    <property type="protein sequence ID" value="Solyc01g105840.3.1.1"/>
    <property type="gene ID" value="Solyc01g105840.3"/>
</dbReference>